<name>A0A9P7GSM5_9AGAR</name>
<reference evidence="2" key="2">
    <citation type="submission" date="2021-10" db="EMBL/GenBank/DDBJ databases">
        <title>Phylogenomics reveals ancestral predisposition of the termite-cultivated fungus Termitomyces towards a domesticated lifestyle.</title>
        <authorList>
            <person name="Auxier B."/>
            <person name="Grum-Grzhimaylo A."/>
            <person name="Cardenas M.E."/>
            <person name="Lodge J.D."/>
            <person name="Laessoe T."/>
            <person name="Pedersen O."/>
            <person name="Smith M.E."/>
            <person name="Kuyper T.W."/>
            <person name="Franco-Molano E.A."/>
            <person name="Baroni T.J."/>
            <person name="Aanen D.K."/>
        </authorList>
    </citation>
    <scope>NUCLEOTIDE SEQUENCE</scope>
    <source>
        <strain evidence="2">D49</strain>
    </source>
</reference>
<proteinExistence type="predicted"/>
<dbReference type="AlphaFoldDB" id="A0A9P7GSM5"/>
<dbReference type="GO" id="GO:0003723">
    <property type="term" value="F:RNA binding"/>
    <property type="evidence" value="ECO:0007669"/>
    <property type="project" value="InterPro"/>
</dbReference>
<dbReference type="SMART" id="SM00552">
    <property type="entry name" value="ADEAMc"/>
    <property type="match status" value="1"/>
</dbReference>
<dbReference type="InterPro" id="IPR002466">
    <property type="entry name" value="A_deamin"/>
</dbReference>
<dbReference type="EMBL" id="JABCKI010000003">
    <property type="protein sequence ID" value="KAG5654665.1"/>
    <property type="molecule type" value="Genomic_DNA"/>
</dbReference>
<evidence type="ECO:0000313" key="2">
    <source>
        <dbReference type="EMBL" id="KAG5654665.1"/>
    </source>
</evidence>
<dbReference type="PROSITE" id="PS50141">
    <property type="entry name" value="A_DEAMIN_EDITASE"/>
    <property type="match status" value="1"/>
</dbReference>
<dbReference type="GO" id="GO:0002100">
    <property type="term" value="P:tRNA wobble adenosine to inosine editing"/>
    <property type="evidence" value="ECO:0007669"/>
    <property type="project" value="InterPro"/>
</dbReference>
<organism evidence="2 3">
    <name type="scientific">Sphagnurus paluster</name>
    <dbReference type="NCBI Taxonomy" id="117069"/>
    <lineage>
        <taxon>Eukaryota</taxon>
        <taxon>Fungi</taxon>
        <taxon>Dikarya</taxon>
        <taxon>Basidiomycota</taxon>
        <taxon>Agaricomycotina</taxon>
        <taxon>Agaricomycetes</taxon>
        <taxon>Agaricomycetidae</taxon>
        <taxon>Agaricales</taxon>
        <taxon>Tricholomatineae</taxon>
        <taxon>Lyophyllaceae</taxon>
        <taxon>Sphagnurus</taxon>
    </lineage>
</organism>
<protein>
    <recommendedName>
        <fullName evidence="1">A to I editase domain-containing protein</fullName>
    </recommendedName>
</protein>
<feature type="domain" description="A to I editase" evidence="1">
    <location>
        <begin position="45"/>
        <end position="356"/>
    </location>
</feature>
<evidence type="ECO:0000313" key="3">
    <source>
        <dbReference type="Proteomes" id="UP000717328"/>
    </source>
</evidence>
<evidence type="ECO:0000259" key="1">
    <source>
        <dbReference type="PROSITE" id="PS50141"/>
    </source>
</evidence>
<dbReference type="GO" id="GO:0043829">
    <property type="term" value="F:tRNA-specific adenosine-37 deaminase activity"/>
    <property type="evidence" value="ECO:0007669"/>
    <property type="project" value="TreeGrafter"/>
</dbReference>
<dbReference type="OrthoDB" id="10268011at2759"/>
<gene>
    <name evidence="2" type="ORF">H0H81_009914</name>
</gene>
<reference evidence="2" key="1">
    <citation type="submission" date="2021-02" db="EMBL/GenBank/DDBJ databases">
        <authorList>
            <person name="Nieuwenhuis M."/>
            <person name="Van De Peppel L.J.J."/>
        </authorList>
    </citation>
    <scope>NUCLEOTIDE SEQUENCE</scope>
    <source>
        <strain evidence="2">D49</strain>
    </source>
</reference>
<sequence>MVDEDVARILKIYSEIAFKPPPAQYTVAAAFFLVSPFSPSLKVISLATGTKCLPTSRYPLKGEALHDSHAEVVARRGAIRWFLEEIGRCEAPSGYVSSWIKRDNEKAERYGLREGVQVSLYVSTVPCGDASMRFLASVQDEEMAALKDSTVYAPLGVNEASRGRDNYARLGVLRTKPGRADSPQTQCEVPLEMRDIVREDCERALWGRLSSMKEWCPPFMLHTPEIKFTTHPFIHSRTVIESNGVSSNGSCNEALSWIADSTPSSEVLINGLRRGVSPKHRFRTKARPRLSKIAMLSLHSETLEAFGLEPLQPSTTYHAAKSAQSESLYKATKDMLLGPQGAFSGWVRSGKAWQDFNLYQRSPVGGSIKTLP</sequence>
<accession>A0A9P7GSM5</accession>
<comment type="caution">
    <text evidence="2">The sequence shown here is derived from an EMBL/GenBank/DDBJ whole genome shotgun (WGS) entry which is preliminary data.</text>
</comment>
<keyword evidence="3" id="KW-1185">Reference proteome</keyword>
<dbReference type="PANTHER" id="PTHR47803">
    <property type="entry name" value="TRNA-SPECIFIC ADENOSINE DEAMINASE 1"/>
    <property type="match status" value="1"/>
</dbReference>
<dbReference type="Proteomes" id="UP000717328">
    <property type="component" value="Unassembled WGS sequence"/>
</dbReference>
<dbReference type="PANTHER" id="PTHR47803:SF1">
    <property type="entry name" value="TRNA-SPECIFIC ADENOSINE DEAMINASE 1"/>
    <property type="match status" value="1"/>
</dbReference>
<dbReference type="InterPro" id="IPR042935">
    <property type="entry name" value="Tad1"/>
</dbReference>
<dbReference type="Pfam" id="PF02137">
    <property type="entry name" value="A_deamin"/>
    <property type="match status" value="2"/>
</dbReference>